<comment type="caution">
    <text evidence="8">The sequence shown here is derived from an EMBL/GenBank/DDBJ whole genome shotgun (WGS) entry which is preliminary data.</text>
</comment>
<accession>A0A558D9C2</accession>
<dbReference type="NCBIfam" id="TIGR00765">
    <property type="entry name" value="yihY_not_rbn"/>
    <property type="match status" value="1"/>
</dbReference>
<feature type="transmembrane region" description="Helical" evidence="7">
    <location>
        <begin position="56"/>
        <end position="81"/>
    </location>
</feature>
<evidence type="ECO:0000313" key="9">
    <source>
        <dbReference type="Proteomes" id="UP000317355"/>
    </source>
</evidence>
<name>A0A558D9C2_9GAMM</name>
<evidence type="ECO:0000256" key="3">
    <source>
        <dbReference type="ARBA" id="ARBA00022519"/>
    </source>
</evidence>
<protein>
    <recommendedName>
        <fullName evidence="7">UPF0761 membrane protein FHK82_05440</fullName>
    </recommendedName>
</protein>
<sequence>MYYQFYCVLRVVQERWQRSLGQYERRRYIRMSFQQVRHFFTLLVSRFVADQGLPSAAALTFTTLLSIVPLMTVVLAIFAAFPVGDRVVIQLQDFIFNNFMPASGQVIQEYLNEFSKKAAGMTGPGVAFLVVVALLMMANIERAFNRIWRIEKNRRPLNRFMVYWAILTLGPLLIGLSVAATSYLVSIPLFSDAATRLGVEGKLFQFMPLLASAVAFSLLYLVVPNQRVPAWHAIAAGLLAALMFELAKRGFASYITYFPTYETIYGALAVMPLFLVWIYLSWVIALMGAEFSCCLGLVNEQGEYEEVNEMNPLLIRFHILRLLFAAQQNGESRSLQSLAHLLDGAGGESLGNHLNILQQARLITTTDMGEWVLARDLSDVTLLNLYLIQPGPLPDTEMLKVSQQPEERSLGEIIGQVDRLYRENMAQPLSEIFRLAGTK</sequence>
<evidence type="ECO:0000256" key="5">
    <source>
        <dbReference type="ARBA" id="ARBA00022989"/>
    </source>
</evidence>
<dbReference type="Pfam" id="PF03631">
    <property type="entry name" value="Virul_fac_BrkB"/>
    <property type="match status" value="1"/>
</dbReference>
<gene>
    <name evidence="8" type="ORF">FHK82_05440</name>
</gene>
<dbReference type="PANTHER" id="PTHR30213:SF0">
    <property type="entry name" value="UPF0761 MEMBRANE PROTEIN YIHY"/>
    <property type="match status" value="1"/>
</dbReference>
<keyword evidence="4 7" id="KW-0812">Transmembrane</keyword>
<evidence type="ECO:0000256" key="4">
    <source>
        <dbReference type="ARBA" id="ARBA00022692"/>
    </source>
</evidence>
<comment type="subcellular location">
    <subcellularLocation>
        <location evidence="1 7">Cell membrane</location>
        <topology evidence="1 7">Multi-pass membrane protein</topology>
    </subcellularLocation>
</comment>
<dbReference type="GO" id="GO:0005886">
    <property type="term" value="C:plasma membrane"/>
    <property type="evidence" value="ECO:0007669"/>
    <property type="project" value="UniProtKB-SubCell"/>
</dbReference>
<evidence type="ECO:0000256" key="1">
    <source>
        <dbReference type="ARBA" id="ARBA00004651"/>
    </source>
</evidence>
<comment type="similarity">
    <text evidence="7">Belongs to the UPF0761 family.</text>
</comment>
<feature type="transmembrane region" description="Helical" evidence="7">
    <location>
        <begin position="203"/>
        <end position="223"/>
    </location>
</feature>
<keyword evidence="6 7" id="KW-0472">Membrane</keyword>
<dbReference type="NCBIfam" id="NF002457">
    <property type="entry name" value="PRK01637.1"/>
    <property type="match status" value="1"/>
</dbReference>
<feature type="transmembrane region" description="Helical" evidence="7">
    <location>
        <begin position="230"/>
        <end position="247"/>
    </location>
</feature>
<dbReference type="Proteomes" id="UP000317355">
    <property type="component" value="Unassembled WGS sequence"/>
</dbReference>
<evidence type="ECO:0000313" key="8">
    <source>
        <dbReference type="EMBL" id="TVT57624.1"/>
    </source>
</evidence>
<dbReference type="PANTHER" id="PTHR30213">
    <property type="entry name" value="INNER MEMBRANE PROTEIN YHJD"/>
    <property type="match status" value="1"/>
</dbReference>
<feature type="transmembrane region" description="Helical" evidence="7">
    <location>
        <begin position="267"/>
        <end position="287"/>
    </location>
</feature>
<evidence type="ECO:0000256" key="7">
    <source>
        <dbReference type="HAMAP-Rule" id="MF_00672"/>
    </source>
</evidence>
<organism evidence="8 9">
    <name type="scientific">Sedimenticola thiotaurini</name>
    <dbReference type="NCBI Taxonomy" id="1543721"/>
    <lineage>
        <taxon>Bacteria</taxon>
        <taxon>Pseudomonadati</taxon>
        <taxon>Pseudomonadota</taxon>
        <taxon>Gammaproteobacteria</taxon>
        <taxon>Chromatiales</taxon>
        <taxon>Sedimenticolaceae</taxon>
        <taxon>Sedimenticola</taxon>
    </lineage>
</organism>
<evidence type="ECO:0000256" key="2">
    <source>
        <dbReference type="ARBA" id="ARBA00022475"/>
    </source>
</evidence>
<dbReference type="InterPro" id="IPR023679">
    <property type="entry name" value="UPF0761_bac"/>
</dbReference>
<dbReference type="AlphaFoldDB" id="A0A558D9C2"/>
<keyword evidence="5 7" id="KW-1133">Transmembrane helix</keyword>
<feature type="transmembrane region" description="Helical" evidence="7">
    <location>
        <begin position="161"/>
        <end position="183"/>
    </location>
</feature>
<reference evidence="8 9" key="1">
    <citation type="submission" date="2019-07" db="EMBL/GenBank/DDBJ databases">
        <title>The pathways for chlorine oxyanion respiration interact through the shared metabolite chlorate.</title>
        <authorList>
            <person name="Barnum T.P."/>
            <person name="Cheng Y."/>
            <person name="Hill K.A."/>
            <person name="Lucas L.N."/>
            <person name="Carlson H.K."/>
            <person name="Coates J.D."/>
        </authorList>
    </citation>
    <scope>NUCLEOTIDE SEQUENCE [LARGE SCALE GENOMIC DNA]</scope>
    <source>
        <strain evidence="8">BK-3</strain>
    </source>
</reference>
<evidence type="ECO:0000256" key="6">
    <source>
        <dbReference type="ARBA" id="ARBA00023136"/>
    </source>
</evidence>
<keyword evidence="2 7" id="KW-1003">Cell membrane</keyword>
<proteinExistence type="inferred from homology"/>
<dbReference type="InterPro" id="IPR017039">
    <property type="entry name" value="Virul_fac_BrkB"/>
</dbReference>
<dbReference type="HAMAP" id="MF_00672">
    <property type="entry name" value="UPF0761"/>
    <property type="match status" value="1"/>
</dbReference>
<keyword evidence="3" id="KW-0997">Cell inner membrane</keyword>
<feature type="transmembrane region" description="Helical" evidence="7">
    <location>
        <begin position="118"/>
        <end position="140"/>
    </location>
</feature>
<dbReference type="EMBL" id="VMRY01000012">
    <property type="protein sequence ID" value="TVT57624.1"/>
    <property type="molecule type" value="Genomic_DNA"/>
</dbReference>